<dbReference type="GO" id="GO:0003723">
    <property type="term" value="F:RNA binding"/>
    <property type="evidence" value="ECO:0007669"/>
    <property type="project" value="UniProtKB-KW"/>
</dbReference>
<feature type="region of interest" description="Disordered" evidence="8">
    <location>
        <begin position="28"/>
        <end position="47"/>
    </location>
</feature>
<dbReference type="PROSITE" id="PS50822">
    <property type="entry name" value="PIWI"/>
    <property type="match status" value="1"/>
</dbReference>
<keyword evidence="12" id="KW-1185">Reference proteome</keyword>
<sequence>MEDKDQPQPAGGRGGRGALILQAIQKATRQPGQTMDLPSPLSSVLPSPIKPPSEANIQRLLAKDNSEGIRTSLCRKLNRSVEQVLKDAPIVPVGADVGATALKQLPKLTILQERCYDTNKSLSVPSCERIDCIAKSLLKGTHSSHEGAVGCTTTVRELPHIGRGRSDLIRALKVKTRTNSPVADSAWSTYRSRRFEDDSSLVDAVQKLKVSPDEKPVISKQGTSGSKFAGSTNWIYLSQDPNRAVFEYEVKFDPEIDATNVRFRLLNSVRENIGSTKSFDGSILWLPTELPNKVTILSAVHLFTNEPVAIKIIFKCKKSMDQCLQLYNVLFGRIMKILKMVKMGNNYYSPNDFSLVPQHKLEIWPGFITAVHHMEGGLMMMIDISHRVLRTETCYDIMGNIYRSQRGNFKDAVNKEFLGAIVLTRYNNKTYRIDDILFEQNASSTFTNDKGEEISYINYYKNTYDIDIKDPKQPLLLHRITKKGLRDRGVVKAVSLIPELCYVTGLRDDMRADFRVMKDIAQFTRVTPDVRQAALRTFIRNVNENSMTRQTLADWGLTLEDSTIHLEGRVLPPETIYFKNKEMAGTDIADFSREVCRENVIVPIDLKPQCWMVMFFKRDEERAIKFVEMLRQVTRCLGIQVGDPRIVRLFDDKTQSYVNGLKQHYHDQLQIAVIIFPTQRDDRYAAVKRTACIDLCLPTQCINSRTLSQDAKLRSVTQKIALQMNCKMGGELWALKIPISGLMVCGIDVYHDPVHKGASVVGFVASFNNTLTRWFSRSSFQHPSEEIISGLKISLLEALRHYHKLHHSLPRTIIVYRDGVSDGQLQLVEDHEVPQLSSIFQHFESYEPKLSFIVVQKKTHTRIFSLMRDRRYNNPLPGSIVDSIVTRRNWCDFLLVSQHVRQGTVSPSHYIIIRDAGNLKVDNIQKLTYKLTHLYYNWPGTVRVPAPCQSTHSDPACYPSPELLTDSASFLSDVECERL</sequence>
<dbReference type="GO" id="GO:0030154">
    <property type="term" value="P:cell differentiation"/>
    <property type="evidence" value="ECO:0007669"/>
    <property type="project" value="UniProtKB-KW"/>
</dbReference>
<dbReference type="AlphaFoldDB" id="A0AAN8WLQ7"/>
<proteinExistence type="inferred from homology"/>
<comment type="caution">
    <text evidence="11">The sequence shown here is derived from an EMBL/GenBank/DDBJ whole genome shotgun (WGS) entry which is preliminary data.</text>
</comment>
<dbReference type="GO" id="GO:0005737">
    <property type="term" value="C:cytoplasm"/>
    <property type="evidence" value="ECO:0007669"/>
    <property type="project" value="UniProtKB-SubCell"/>
</dbReference>
<dbReference type="SMART" id="SM00949">
    <property type="entry name" value="PAZ"/>
    <property type="match status" value="1"/>
</dbReference>
<dbReference type="SMART" id="SM00950">
    <property type="entry name" value="Piwi"/>
    <property type="match status" value="1"/>
</dbReference>
<evidence type="ECO:0000256" key="7">
    <source>
        <dbReference type="ARBA" id="ARBA00038291"/>
    </source>
</evidence>
<dbReference type="Gene3D" id="2.170.260.10">
    <property type="entry name" value="paz domain"/>
    <property type="match status" value="1"/>
</dbReference>
<evidence type="ECO:0000259" key="9">
    <source>
        <dbReference type="PROSITE" id="PS50821"/>
    </source>
</evidence>
<evidence type="ECO:0000256" key="1">
    <source>
        <dbReference type="ARBA" id="ARBA00004496"/>
    </source>
</evidence>
<dbReference type="Gene3D" id="3.40.50.2300">
    <property type="match status" value="1"/>
</dbReference>
<keyword evidence="4" id="KW-0221">Differentiation</keyword>
<feature type="compositionally biased region" description="Low complexity" evidence="8">
    <location>
        <begin position="37"/>
        <end position="47"/>
    </location>
</feature>
<reference evidence="11 12" key="1">
    <citation type="submission" date="2023-11" db="EMBL/GenBank/DDBJ databases">
        <title>Halocaridina rubra genome assembly.</title>
        <authorList>
            <person name="Smith C."/>
        </authorList>
    </citation>
    <scope>NUCLEOTIDE SEQUENCE [LARGE SCALE GENOMIC DNA]</scope>
    <source>
        <strain evidence="11">EP-1</strain>
        <tissue evidence="11">Whole</tissue>
    </source>
</reference>
<dbReference type="Pfam" id="PF23278">
    <property type="entry name" value="Piwi_N"/>
    <property type="match status" value="1"/>
</dbReference>
<dbReference type="CDD" id="cd02845">
    <property type="entry name" value="PAZ_piwi_like"/>
    <property type="match status" value="1"/>
</dbReference>
<dbReference type="InterPro" id="IPR036085">
    <property type="entry name" value="PAZ_dom_sf"/>
</dbReference>
<dbReference type="FunFam" id="2.170.260.10:FF:000003">
    <property type="entry name" value="Piwi-like RNA-mediated gene silencing 2"/>
    <property type="match status" value="1"/>
</dbReference>
<comment type="similarity">
    <text evidence="7">Belongs to the argonaute family. Piwi subfamily.</text>
</comment>
<protein>
    <submittedName>
        <fullName evidence="11">Piwi-like protein 2</fullName>
    </submittedName>
</protein>
<dbReference type="GO" id="GO:0140965">
    <property type="term" value="P:secondary piRNA processing"/>
    <property type="evidence" value="ECO:0007669"/>
    <property type="project" value="UniProtKB-ARBA"/>
</dbReference>
<dbReference type="Pfam" id="PF02171">
    <property type="entry name" value="Piwi"/>
    <property type="match status" value="1"/>
</dbReference>
<feature type="domain" description="PAZ" evidence="9">
    <location>
        <begin position="393"/>
        <end position="505"/>
    </location>
</feature>
<evidence type="ECO:0000313" key="11">
    <source>
        <dbReference type="EMBL" id="KAK7067292.1"/>
    </source>
</evidence>
<evidence type="ECO:0000256" key="6">
    <source>
        <dbReference type="ARBA" id="ARBA00023158"/>
    </source>
</evidence>
<evidence type="ECO:0000256" key="5">
    <source>
        <dbReference type="ARBA" id="ARBA00022884"/>
    </source>
</evidence>
<accession>A0AAN8WLQ7</accession>
<dbReference type="Gene3D" id="3.30.420.10">
    <property type="entry name" value="Ribonuclease H-like superfamily/Ribonuclease H"/>
    <property type="match status" value="1"/>
</dbReference>
<gene>
    <name evidence="11" type="primary">PIWIL2</name>
    <name evidence="11" type="ORF">SK128_004514</name>
</gene>
<evidence type="ECO:0000256" key="2">
    <source>
        <dbReference type="ARBA" id="ARBA00022473"/>
    </source>
</evidence>
<dbReference type="CDD" id="cd04658">
    <property type="entry name" value="Piwi_piwi-like_Euk"/>
    <property type="match status" value="1"/>
</dbReference>
<evidence type="ECO:0000256" key="8">
    <source>
        <dbReference type="SAM" id="MobiDB-lite"/>
    </source>
</evidence>
<comment type="subcellular location">
    <subcellularLocation>
        <location evidence="1">Cytoplasm</location>
    </subcellularLocation>
</comment>
<dbReference type="InterPro" id="IPR003165">
    <property type="entry name" value="Piwi"/>
</dbReference>
<dbReference type="Pfam" id="PF02170">
    <property type="entry name" value="PAZ"/>
    <property type="match status" value="1"/>
</dbReference>
<keyword evidence="3" id="KW-0963">Cytoplasm</keyword>
<dbReference type="Proteomes" id="UP001381693">
    <property type="component" value="Unassembled WGS sequence"/>
</dbReference>
<dbReference type="InterPro" id="IPR012337">
    <property type="entry name" value="RNaseH-like_sf"/>
</dbReference>
<evidence type="ECO:0000259" key="10">
    <source>
        <dbReference type="PROSITE" id="PS50822"/>
    </source>
</evidence>
<dbReference type="PANTHER" id="PTHR22891">
    <property type="entry name" value="EUKARYOTIC TRANSLATION INITIATION FACTOR 2C"/>
    <property type="match status" value="1"/>
</dbReference>
<feature type="domain" description="Piwi" evidence="10">
    <location>
        <begin position="671"/>
        <end position="952"/>
    </location>
</feature>
<dbReference type="InterPro" id="IPR003100">
    <property type="entry name" value="PAZ_dom"/>
</dbReference>
<evidence type="ECO:0000313" key="12">
    <source>
        <dbReference type="Proteomes" id="UP001381693"/>
    </source>
</evidence>
<dbReference type="PROSITE" id="PS50821">
    <property type="entry name" value="PAZ"/>
    <property type="match status" value="1"/>
</dbReference>
<name>A0AAN8WLQ7_HALRR</name>
<keyword evidence="6" id="KW-0943">RNA-mediated gene silencing</keyword>
<evidence type="ECO:0000256" key="3">
    <source>
        <dbReference type="ARBA" id="ARBA00022490"/>
    </source>
</evidence>
<organism evidence="11 12">
    <name type="scientific">Halocaridina rubra</name>
    <name type="common">Hawaiian red shrimp</name>
    <dbReference type="NCBI Taxonomy" id="373956"/>
    <lineage>
        <taxon>Eukaryota</taxon>
        <taxon>Metazoa</taxon>
        <taxon>Ecdysozoa</taxon>
        <taxon>Arthropoda</taxon>
        <taxon>Crustacea</taxon>
        <taxon>Multicrustacea</taxon>
        <taxon>Malacostraca</taxon>
        <taxon>Eumalacostraca</taxon>
        <taxon>Eucarida</taxon>
        <taxon>Decapoda</taxon>
        <taxon>Pleocyemata</taxon>
        <taxon>Caridea</taxon>
        <taxon>Atyoidea</taxon>
        <taxon>Atyidae</taxon>
        <taxon>Halocaridina</taxon>
    </lineage>
</organism>
<keyword evidence="2" id="KW-0217">Developmental protein</keyword>
<keyword evidence="5" id="KW-0694">RNA-binding</keyword>
<dbReference type="SUPFAM" id="SSF101690">
    <property type="entry name" value="PAZ domain"/>
    <property type="match status" value="1"/>
</dbReference>
<dbReference type="InterPro" id="IPR036397">
    <property type="entry name" value="RNaseH_sf"/>
</dbReference>
<evidence type="ECO:0000256" key="4">
    <source>
        <dbReference type="ARBA" id="ARBA00022782"/>
    </source>
</evidence>
<dbReference type="FunFam" id="3.30.420.10:FF:000014">
    <property type="entry name" value="Piwi-like RNA-mediated gene silencing 1"/>
    <property type="match status" value="1"/>
</dbReference>
<dbReference type="SUPFAM" id="SSF53098">
    <property type="entry name" value="Ribonuclease H-like"/>
    <property type="match status" value="1"/>
</dbReference>
<dbReference type="EMBL" id="JAXCGZ010018882">
    <property type="protein sequence ID" value="KAK7067292.1"/>
    <property type="molecule type" value="Genomic_DNA"/>
</dbReference>